<dbReference type="HOGENOM" id="CLU_2890758_0_0_1"/>
<gene>
    <name evidence="1" type="ORF">TTHERM_00670230</name>
</gene>
<dbReference type="KEGG" id="tet:TTHERM_00670230"/>
<evidence type="ECO:0000313" key="1">
    <source>
        <dbReference type="EMBL" id="EAS06099.1"/>
    </source>
</evidence>
<dbReference type="EMBL" id="GG662308">
    <property type="protein sequence ID" value="EAS06099.1"/>
    <property type="molecule type" value="Genomic_DNA"/>
</dbReference>
<accession>I7MJA4</accession>
<dbReference type="InParanoid" id="I7MJA4"/>
<dbReference type="RefSeq" id="XP_001026344.1">
    <property type="nucleotide sequence ID" value="XM_001026344.1"/>
</dbReference>
<dbReference type="Proteomes" id="UP000009168">
    <property type="component" value="Unassembled WGS sequence"/>
</dbReference>
<sequence>MRCQSNNTKKIISRIIKKKDSYNNTKNLEIYSTDRSFKNKRKLFSLIKQDLVKLNDFVIKLDY</sequence>
<name>I7MJA4_TETTS</name>
<evidence type="ECO:0000313" key="2">
    <source>
        <dbReference type="Proteomes" id="UP000009168"/>
    </source>
</evidence>
<dbReference type="GeneID" id="7824808"/>
<proteinExistence type="predicted"/>
<protein>
    <submittedName>
        <fullName evidence="1">Uncharacterized protein</fullName>
    </submittedName>
</protein>
<organism evidence="1 2">
    <name type="scientific">Tetrahymena thermophila (strain SB210)</name>
    <dbReference type="NCBI Taxonomy" id="312017"/>
    <lineage>
        <taxon>Eukaryota</taxon>
        <taxon>Sar</taxon>
        <taxon>Alveolata</taxon>
        <taxon>Ciliophora</taxon>
        <taxon>Intramacronucleata</taxon>
        <taxon>Oligohymenophorea</taxon>
        <taxon>Hymenostomatida</taxon>
        <taxon>Tetrahymenina</taxon>
        <taxon>Tetrahymenidae</taxon>
        <taxon>Tetrahymena</taxon>
    </lineage>
</organism>
<dbReference type="AlphaFoldDB" id="I7MJA4"/>
<reference evidence="2" key="1">
    <citation type="journal article" date="2006" name="PLoS Biol.">
        <title>Macronuclear genome sequence of the ciliate Tetrahymena thermophila, a model eukaryote.</title>
        <authorList>
            <person name="Eisen J.A."/>
            <person name="Coyne R.S."/>
            <person name="Wu M."/>
            <person name="Wu D."/>
            <person name="Thiagarajan M."/>
            <person name="Wortman J.R."/>
            <person name="Badger J.H."/>
            <person name="Ren Q."/>
            <person name="Amedeo P."/>
            <person name="Jones K.M."/>
            <person name="Tallon L.J."/>
            <person name="Delcher A.L."/>
            <person name="Salzberg S.L."/>
            <person name="Silva J.C."/>
            <person name="Haas B.J."/>
            <person name="Majoros W.H."/>
            <person name="Farzad M."/>
            <person name="Carlton J.M."/>
            <person name="Smith R.K. Jr."/>
            <person name="Garg J."/>
            <person name="Pearlman R.E."/>
            <person name="Karrer K.M."/>
            <person name="Sun L."/>
            <person name="Manning G."/>
            <person name="Elde N.C."/>
            <person name="Turkewitz A.P."/>
            <person name="Asai D.J."/>
            <person name="Wilkes D.E."/>
            <person name="Wang Y."/>
            <person name="Cai H."/>
            <person name="Collins K."/>
            <person name="Stewart B.A."/>
            <person name="Lee S.R."/>
            <person name="Wilamowska K."/>
            <person name="Weinberg Z."/>
            <person name="Ruzzo W.L."/>
            <person name="Wloga D."/>
            <person name="Gaertig J."/>
            <person name="Frankel J."/>
            <person name="Tsao C.-C."/>
            <person name="Gorovsky M.A."/>
            <person name="Keeling P.J."/>
            <person name="Waller R.F."/>
            <person name="Patron N.J."/>
            <person name="Cherry J.M."/>
            <person name="Stover N.A."/>
            <person name="Krieger C.J."/>
            <person name="del Toro C."/>
            <person name="Ryder H.F."/>
            <person name="Williamson S.C."/>
            <person name="Barbeau R.A."/>
            <person name="Hamilton E.P."/>
            <person name="Orias E."/>
        </authorList>
    </citation>
    <scope>NUCLEOTIDE SEQUENCE [LARGE SCALE GENOMIC DNA]</scope>
    <source>
        <strain evidence="2">SB210</strain>
    </source>
</reference>
<keyword evidence="2" id="KW-1185">Reference proteome</keyword>